<feature type="region of interest" description="Disordered" evidence="3">
    <location>
        <begin position="971"/>
        <end position="1025"/>
    </location>
</feature>
<evidence type="ECO:0000259" key="4">
    <source>
        <dbReference type="Pfam" id="PF21771"/>
    </source>
</evidence>
<feature type="domain" description="Cilia- and flagella-associated protein 58 central coiled coil" evidence="4">
    <location>
        <begin position="472"/>
        <end position="764"/>
    </location>
</feature>
<feature type="region of interest" description="Disordered" evidence="3">
    <location>
        <begin position="1"/>
        <end position="83"/>
    </location>
</feature>
<dbReference type="PANTHER" id="PTHR32083">
    <property type="entry name" value="CILIA AND FLAGELLA-ASSOCIATED PROTEIN 58-RELATED"/>
    <property type="match status" value="1"/>
</dbReference>
<evidence type="ECO:0000256" key="1">
    <source>
        <dbReference type="ARBA" id="ARBA00023054"/>
    </source>
</evidence>
<feature type="coiled-coil region" evidence="2">
    <location>
        <begin position="735"/>
        <end position="800"/>
    </location>
</feature>
<dbReference type="RefSeq" id="XP_005106591.1">
    <property type="nucleotide sequence ID" value="XM_005106534.3"/>
</dbReference>
<accession>A0ABM0K1J3</accession>
<keyword evidence="1 2" id="KW-0175">Coiled coil</keyword>
<feature type="coiled-coil region" evidence="2">
    <location>
        <begin position="560"/>
        <end position="699"/>
    </location>
</feature>
<dbReference type="InterPro" id="IPR049270">
    <property type="entry name" value="CFAP58_CC"/>
</dbReference>
<reference evidence="6" key="1">
    <citation type="submission" date="2025-08" db="UniProtKB">
        <authorList>
            <consortium name="RefSeq"/>
        </authorList>
    </citation>
    <scope>IDENTIFICATION</scope>
</reference>
<evidence type="ECO:0000313" key="6">
    <source>
        <dbReference type="RefSeq" id="XP_005106591.1"/>
    </source>
</evidence>
<gene>
    <name evidence="6" type="primary">LOC101850507</name>
</gene>
<dbReference type="Proteomes" id="UP000694888">
    <property type="component" value="Unplaced"/>
</dbReference>
<dbReference type="PANTHER" id="PTHR32083:SF34">
    <property type="entry name" value="COILED-COIL DOMAIN-CONTAINING PROTEIN 146"/>
    <property type="match status" value="1"/>
</dbReference>
<dbReference type="Pfam" id="PF21771">
    <property type="entry name" value="CFAP58_CC"/>
    <property type="match status" value="1"/>
</dbReference>
<name>A0ABM0K1J3_APLCA</name>
<evidence type="ECO:0000256" key="3">
    <source>
        <dbReference type="SAM" id="MobiDB-lite"/>
    </source>
</evidence>
<evidence type="ECO:0000256" key="2">
    <source>
        <dbReference type="SAM" id="Coils"/>
    </source>
</evidence>
<evidence type="ECO:0000313" key="5">
    <source>
        <dbReference type="Proteomes" id="UP000694888"/>
    </source>
</evidence>
<dbReference type="GeneID" id="101850507"/>
<sequence length="1025" mass="119738">MSDPDAEGERGVREKQEDENNTDEPVALVNNGEGQATDGNVLEMETGPTETVEADRDEDQPAVPGVGADVEDNTVDGGLGLSLQPDIEEYSPAISALPPRVVKQEENQVEVSASPAFQCLDELFQEGKLTGTKVAFLKAKYTELHETLKSTRDSEAKLLREAKDSTGELERQTVELEKADNFPESSNSEVSKMREQLLKYHNELAQAEERQYQLEYKIETLEEERKIVEREFNRLPKQGEVEKKIKELQNGTEEMKKEILQRQAEKKTLGEDLESTQRQITTDKKEYEKLIDELEKFKANLVQINSLPGQTAKEADKIQRQKNVVMTNLEALNTEYREHVEVAKKLEQKKKLLEEEKLEADTELDNQRDMLNEREREYESKMKEFELQKEREVTLMGDRATYDMNLRHILLEKKNQHDVHSRKTREKDRDNRNLKKAELHVKVADEGLNHTKSIYEKLKSQVGGLPKDDGSMLKKREDLQKEVDQTKRALAQQNSLTAVEHVKLEASAAEEQNLLYEQSDLRIEVVELTRLAAIKADEREQKARDFMRAEMKYHRAVEDLKTKQLQIQDHQKKFQEMQIKLKDFAKMYDVIKNERNKCVNLIQTSTQKAAEMKEKIKILHNEIEILRTAVMQKDKDLQKHRLKKMNAIVMRDSLRNEMAKQQRLEEEMREKREQQKMDMQKLNLMINQGEEQMVKLRKRYEKNVQHRNDRGIKLIERNEEVCVFYEKVNIQDQMVRNGEVELKSKEEEIRFLELQLQEEKRSVQLLHKAMPNKVNMEKELVTLQIQLQQCQDRMLELEKDLENPYDETRVRYLTGKDPSPGEIQGKVEELETRLAEKEEQLLEKDLIFEQVERLVGRIRNKAEVGKDDTLNLAKSVNGVQARIKETTRKMMALVSELSMNQAQAMRLQQEVKEKEGELEQCYLRMEKGEPPSQELELEWQRMIRDVQRRMEDGENRRMMEEEEEQYKIAGGVYTTAEPRPNAYIPDDESELPIPRPYGAHAPFKPSEAGSTMRHVRKPVPKPIEI</sequence>
<protein>
    <submittedName>
        <fullName evidence="6">Coiled-coil domain-containing protein 146</fullName>
    </submittedName>
</protein>
<organism evidence="5 6">
    <name type="scientific">Aplysia californica</name>
    <name type="common">California sea hare</name>
    <dbReference type="NCBI Taxonomy" id="6500"/>
    <lineage>
        <taxon>Eukaryota</taxon>
        <taxon>Metazoa</taxon>
        <taxon>Spiralia</taxon>
        <taxon>Lophotrochozoa</taxon>
        <taxon>Mollusca</taxon>
        <taxon>Gastropoda</taxon>
        <taxon>Heterobranchia</taxon>
        <taxon>Euthyneura</taxon>
        <taxon>Tectipleura</taxon>
        <taxon>Aplysiida</taxon>
        <taxon>Aplysioidea</taxon>
        <taxon>Aplysiidae</taxon>
        <taxon>Aplysia</taxon>
    </lineage>
</organism>
<keyword evidence="5" id="KW-1185">Reference proteome</keyword>
<feature type="coiled-coil region" evidence="2">
    <location>
        <begin position="897"/>
        <end position="963"/>
    </location>
</feature>
<feature type="coiled-coil region" evidence="2">
    <location>
        <begin position="159"/>
        <end position="391"/>
    </location>
</feature>
<proteinExistence type="predicted"/>
<feature type="compositionally biased region" description="Basic and acidic residues" evidence="3">
    <location>
        <begin position="7"/>
        <end position="18"/>
    </location>
</feature>